<gene>
    <name evidence="1" type="ORF">H8R02_12240</name>
</gene>
<protein>
    <submittedName>
        <fullName evidence="1">RidA family protein</fullName>
    </submittedName>
</protein>
<dbReference type="GO" id="GO:0019239">
    <property type="term" value="F:deaminase activity"/>
    <property type="evidence" value="ECO:0007669"/>
    <property type="project" value="TreeGrafter"/>
</dbReference>
<dbReference type="CDD" id="cd00448">
    <property type="entry name" value="YjgF_YER057c_UK114_family"/>
    <property type="match status" value="1"/>
</dbReference>
<dbReference type="GO" id="GO:0005829">
    <property type="term" value="C:cytosol"/>
    <property type="evidence" value="ECO:0007669"/>
    <property type="project" value="TreeGrafter"/>
</dbReference>
<dbReference type="InterPro" id="IPR035959">
    <property type="entry name" value="RutC-like_sf"/>
</dbReference>
<dbReference type="SUPFAM" id="SSF55298">
    <property type="entry name" value="YjgF-like"/>
    <property type="match status" value="1"/>
</dbReference>
<dbReference type="Proteomes" id="UP000596827">
    <property type="component" value="Unassembled WGS sequence"/>
</dbReference>
<sequence>MPRQIIRTSMAPTSPLFSQGVRAGPFVYVSGMTGTDPQTKQLAGAGIQEQTRQALANCEQVLHAAGVTRDDVVEVQVLLTRPEDFAGMNEAYAQFFGSDPPARSVAKLGVDLPGLLVSIRMTAYSPS</sequence>
<dbReference type="EMBL" id="JACORU010000004">
    <property type="protein sequence ID" value="MBC5765227.1"/>
    <property type="molecule type" value="Genomic_DNA"/>
</dbReference>
<dbReference type="AlphaFoldDB" id="A0A923M9Z6"/>
<evidence type="ECO:0000313" key="1">
    <source>
        <dbReference type="EMBL" id="MBC5765227.1"/>
    </source>
</evidence>
<dbReference type="Gene3D" id="3.30.1330.40">
    <property type="entry name" value="RutC-like"/>
    <property type="match status" value="1"/>
</dbReference>
<reference evidence="1" key="1">
    <citation type="submission" date="2020-08" db="EMBL/GenBank/DDBJ databases">
        <title>Ramlibacter sp. GTP1 16S ribosomal RNA gene genome sequencing and assembly.</title>
        <authorList>
            <person name="Kang M."/>
        </authorList>
    </citation>
    <scope>NUCLEOTIDE SEQUENCE</scope>
    <source>
        <strain evidence="1">GTP1</strain>
    </source>
</reference>
<dbReference type="Pfam" id="PF01042">
    <property type="entry name" value="Ribonuc_L-PSP"/>
    <property type="match status" value="1"/>
</dbReference>
<name>A0A923M9Z6_9BURK</name>
<dbReference type="RefSeq" id="WP_187081707.1">
    <property type="nucleotide sequence ID" value="NZ_JACORU010000004.1"/>
</dbReference>
<evidence type="ECO:0000313" key="2">
    <source>
        <dbReference type="Proteomes" id="UP000596827"/>
    </source>
</evidence>
<organism evidence="1 2">
    <name type="scientific">Ramlibacter albus</name>
    <dbReference type="NCBI Taxonomy" id="2079448"/>
    <lineage>
        <taxon>Bacteria</taxon>
        <taxon>Pseudomonadati</taxon>
        <taxon>Pseudomonadota</taxon>
        <taxon>Betaproteobacteria</taxon>
        <taxon>Burkholderiales</taxon>
        <taxon>Comamonadaceae</taxon>
        <taxon>Ramlibacter</taxon>
    </lineage>
</organism>
<dbReference type="PANTHER" id="PTHR11803">
    <property type="entry name" value="2-IMINOBUTANOATE/2-IMINOPROPANOATE DEAMINASE RIDA"/>
    <property type="match status" value="1"/>
</dbReference>
<dbReference type="PANTHER" id="PTHR11803:SF39">
    <property type="entry name" value="2-IMINOBUTANOATE_2-IMINOPROPANOATE DEAMINASE"/>
    <property type="match status" value="1"/>
</dbReference>
<keyword evidence="2" id="KW-1185">Reference proteome</keyword>
<accession>A0A923M9Z6</accession>
<proteinExistence type="predicted"/>
<dbReference type="InterPro" id="IPR006175">
    <property type="entry name" value="YjgF/YER057c/UK114"/>
</dbReference>
<comment type="caution">
    <text evidence="1">The sequence shown here is derived from an EMBL/GenBank/DDBJ whole genome shotgun (WGS) entry which is preliminary data.</text>
</comment>